<keyword evidence="2" id="KW-0732">Signal</keyword>
<dbReference type="Pfam" id="PF05548">
    <property type="entry name" value="Peptidase_M11"/>
    <property type="match status" value="1"/>
</dbReference>
<feature type="chain" id="PRO_5044840525" description="Peptidase M11 gametolysin domain-containing protein" evidence="2">
    <location>
        <begin position="24"/>
        <end position="562"/>
    </location>
</feature>
<name>A0ABD3Q5C7_9STRA</name>
<sequence length="562" mass="61483">MKLSLHSSMLLFALGYYPSISEGVDGNSRLRKLPAKTTSIECDVQLAVGQIEEDGPPQEILHCGFDQPDDLGYMLYEVKGLVEEEFERIKKTVTTTGATRYEFPSATRSKGKPASQSNLFGGNAPATTQSIIVPKPSKGKPQAIEKGHGQDKDKTNNGQGHRSLYNLQGVSKVLAVRVVALDAETTHSANDCRAHTFGGYDDQGVLDDMNMKSQIDACSYGKLKFVEPEDDPAYPDVVGGVVTITLNQTVTDVSHGTVLGWARETTPLYAGPLDQYDHVMYFMPPGVDFGGAAAFGYMPGRETWYLNSYSLATGIQLHELGHNLGLGHGGEDGGGYGDSSCYMGYGGGDVRMCYNAAKSWYLGWYSEFHQEFNPLEESSKLVKLVGLSDYNEASAASDPSAYTIVLRIETFDQESIYLTYNRQKGVNIDTKEFQDKVTVVRADGRKQSWAEAGLERGQRYSRSIVDGSGRALEIAVCERVSGRPDYAVISVHPFGSTPLCTPPSPIPSWETYAGDLNDGLIAHYTFDGDYLDTSGNRFHALSLAIQHLLRTVLLDKRSLLTE</sequence>
<feature type="compositionally biased region" description="Polar residues" evidence="1">
    <location>
        <begin position="114"/>
        <end position="131"/>
    </location>
</feature>
<gene>
    <name evidence="4" type="ORF">ACHAWO_007830</name>
</gene>
<accession>A0ABD3Q5C7</accession>
<reference evidence="4 5" key="1">
    <citation type="submission" date="2024-10" db="EMBL/GenBank/DDBJ databases">
        <title>Updated reference genomes for cyclostephanoid diatoms.</title>
        <authorList>
            <person name="Roberts W.R."/>
            <person name="Alverson A.J."/>
        </authorList>
    </citation>
    <scope>NUCLEOTIDE SEQUENCE [LARGE SCALE GENOMIC DNA]</scope>
    <source>
        <strain evidence="4 5">AJA010-31</strain>
    </source>
</reference>
<organism evidence="4 5">
    <name type="scientific">Cyclotella atomus</name>
    <dbReference type="NCBI Taxonomy" id="382360"/>
    <lineage>
        <taxon>Eukaryota</taxon>
        <taxon>Sar</taxon>
        <taxon>Stramenopiles</taxon>
        <taxon>Ochrophyta</taxon>
        <taxon>Bacillariophyta</taxon>
        <taxon>Coscinodiscophyceae</taxon>
        <taxon>Thalassiosirophycidae</taxon>
        <taxon>Stephanodiscales</taxon>
        <taxon>Stephanodiscaceae</taxon>
        <taxon>Cyclotella</taxon>
    </lineage>
</organism>
<dbReference type="EMBL" id="JALLPJ020000392">
    <property type="protein sequence ID" value="KAL3793425.1"/>
    <property type="molecule type" value="Genomic_DNA"/>
</dbReference>
<evidence type="ECO:0000259" key="3">
    <source>
        <dbReference type="Pfam" id="PF05548"/>
    </source>
</evidence>
<dbReference type="SUPFAM" id="SSF55486">
    <property type="entry name" value="Metalloproteases ('zincins'), catalytic domain"/>
    <property type="match status" value="1"/>
</dbReference>
<evidence type="ECO:0000313" key="4">
    <source>
        <dbReference type="EMBL" id="KAL3793425.1"/>
    </source>
</evidence>
<dbReference type="InterPro" id="IPR008752">
    <property type="entry name" value="Peptidase_M11"/>
</dbReference>
<feature type="domain" description="Peptidase M11 gametolysin" evidence="3">
    <location>
        <begin position="209"/>
        <end position="367"/>
    </location>
</feature>
<protein>
    <recommendedName>
        <fullName evidence="3">Peptidase M11 gametolysin domain-containing protein</fullName>
    </recommendedName>
</protein>
<feature type="signal peptide" evidence="2">
    <location>
        <begin position="1"/>
        <end position="23"/>
    </location>
</feature>
<dbReference type="AlphaFoldDB" id="A0ABD3Q5C7"/>
<evidence type="ECO:0000256" key="1">
    <source>
        <dbReference type="SAM" id="MobiDB-lite"/>
    </source>
</evidence>
<proteinExistence type="predicted"/>
<dbReference type="Proteomes" id="UP001530400">
    <property type="component" value="Unassembled WGS sequence"/>
</dbReference>
<comment type="caution">
    <text evidence="4">The sequence shown here is derived from an EMBL/GenBank/DDBJ whole genome shotgun (WGS) entry which is preliminary data.</text>
</comment>
<evidence type="ECO:0000313" key="5">
    <source>
        <dbReference type="Proteomes" id="UP001530400"/>
    </source>
</evidence>
<keyword evidence="5" id="KW-1185">Reference proteome</keyword>
<feature type="compositionally biased region" description="Basic and acidic residues" evidence="1">
    <location>
        <begin position="143"/>
        <end position="155"/>
    </location>
</feature>
<evidence type="ECO:0000256" key="2">
    <source>
        <dbReference type="SAM" id="SignalP"/>
    </source>
</evidence>
<feature type="region of interest" description="Disordered" evidence="1">
    <location>
        <begin position="103"/>
        <end position="162"/>
    </location>
</feature>